<evidence type="ECO:0000313" key="2">
    <source>
        <dbReference type="Proteomes" id="UP000069205"/>
    </source>
</evidence>
<dbReference type="PATRIC" id="fig|42253.5.peg.2903"/>
<gene>
    <name evidence="1" type="ORF">NITMOv2_2933</name>
</gene>
<sequence length="113" mass="12860">MKFLTHILNRLKGRHTSARRAEHHSVYVVLLEGVPGGSGKDVYVGMTGLTPEERFANQKKGYKKNSKVMKYGVRLLPELYQHLNPMSYDEACQMEQVLAKKLTKEGFHVYGGH</sequence>
<evidence type="ECO:0008006" key="3">
    <source>
        <dbReference type="Google" id="ProtNLM"/>
    </source>
</evidence>
<protein>
    <recommendedName>
        <fullName evidence="3">GIY-YIG domain-containing protein</fullName>
    </recommendedName>
</protein>
<proteinExistence type="predicted"/>
<dbReference type="Proteomes" id="UP000069205">
    <property type="component" value="Chromosome"/>
</dbReference>
<accession>A0A0K2GEF9</accession>
<dbReference type="STRING" id="42253.NITMOv2_2933"/>
<dbReference type="EMBL" id="CP011801">
    <property type="protein sequence ID" value="ALA59338.1"/>
    <property type="molecule type" value="Genomic_DNA"/>
</dbReference>
<organism evidence="1 2">
    <name type="scientific">Nitrospira moscoviensis</name>
    <dbReference type="NCBI Taxonomy" id="42253"/>
    <lineage>
        <taxon>Bacteria</taxon>
        <taxon>Pseudomonadati</taxon>
        <taxon>Nitrospirota</taxon>
        <taxon>Nitrospiria</taxon>
        <taxon>Nitrospirales</taxon>
        <taxon>Nitrospiraceae</taxon>
        <taxon>Nitrospira</taxon>
    </lineage>
</organism>
<dbReference type="KEGG" id="nmv:NITMOv2_2933"/>
<reference evidence="1 2" key="1">
    <citation type="journal article" date="2015" name="Proc. Natl. Acad. Sci. U.S.A.">
        <title>Expanded metabolic versatility of ubiquitous nitrite-oxidizing bacteria from the genus Nitrospira.</title>
        <authorList>
            <person name="Koch H."/>
            <person name="Lucker S."/>
            <person name="Albertsen M."/>
            <person name="Kitzinger K."/>
            <person name="Herbold C."/>
            <person name="Spieck E."/>
            <person name="Nielsen P.H."/>
            <person name="Wagner M."/>
            <person name="Daims H."/>
        </authorList>
    </citation>
    <scope>NUCLEOTIDE SEQUENCE [LARGE SCALE GENOMIC DNA]</scope>
    <source>
        <strain evidence="1 2">NSP M-1</strain>
    </source>
</reference>
<evidence type="ECO:0000313" key="1">
    <source>
        <dbReference type="EMBL" id="ALA59338.1"/>
    </source>
</evidence>
<name>A0A0K2GEF9_NITMO</name>
<keyword evidence="2" id="KW-1185">Reference proteome</keyword>
<dbReference type="AlphaFoldDB" id="A0A0K2GEF9"/>